<feature type="chain" id="PRO_5047369600" evidence="1">
    <location>
        <begin position="30"/>
        <end position="285"/>
    </location>
</feature>
<gene>
    <name evidence="2" type="ORF">H9647_25345</name>
</gene>
<reference evidence="2 3" key="1">
    <citation type="submission" date="2020-08" db="EMBL/GenBank/DDBJ databases">
        <title>A Genomic Blueprint of the Chicken Gut Microbiome.</title>
        <authorList>
            <person name="Gilroy R."/>
            <person name="Ravi A."/>
            <person name="Getino M."/>
            <person name="Pursley I."/>
            <person name="Horton D.L."/>
            <person name="Alikhan N.-F."/>
            <person name="Baker D."/>
            <person name="Gharbi K."/>
            <person name="Hall N."/>
            <person name="Watson M."/>
            <person name="Adriaenssens E.M."/>
            <person name="Foster-Nyarko E."/>
            <person name="Jarju S."/>
            <person name="Secka A."/>
            <person name="Antonio M."/>
            <person name="Oren A."/>
            <person name="Chaudhuri R."/>
            <person name="La Ragione R.M."/>
            <person name="Hildebrand F."/>
            <person name="Pallen M.J."/>
        </authorList>
    </citation>
    <scope>NUCLEOTIDE SEQUENCE [LARGE SCALE GENOMIC DNA]</scope>
    <source>
        <strain evidence="2 3">Sa2BVA9</strain>
    </source>
</reference>
<protein>
    <submittedName>
        <fullName evidence="2">Uncharacterized protein</fullName>
    </submittedName>
</protein>
<evidence type="ECO:0000256" key="1">
    <source>
        <dbReference type="SAM" id="SignalP"/>
    </source>
</evidence>
<sequence length="285" mass="31471">MRKKLILSMLAASFLFSSTLISSSEKVYAAETILPGFDYYYKGSSYANLYMKGSSNDNSNKTADSTVVMSAKALYQPERGIGYESITAWSRLSTINNIYSGLSYSDAKVNQIDVKFRVQNLGIPFDIYSTDPKEELTEHKVNPYLEGSLSSLVNVLAYKYPITSAVYTPFQMVLNNINVKKGTNLTGSGGTVQTVQFLLPDSSKADLPISISYKEADYKTRKGGGLERGVTVKFIYDMPKNYQNIIVVPQAKVKYSVVMVAGNAAPVTLYGWTNTAYVEHTVNSK</sequence>
<comment type="caution">
    <text evidence="2">The sequence shown here is derived from an EMBL/GenBank/DDBJ whole genome shotgun (WGS) entry which is preliminary data.</text>
</comment>
<organism evidence="2 3">
    <name type="scientific">Paenibacillus gallinarum</name>
    <dbReference type="NCBI Taxonomy" id="2762232"/>
    <lineage>
        <taxon>Bacteria</taxon>
        <taxon>Bacillati</taxon>
        <taxon>Bacillota</taxon>
        <taxon>Bacilli</taxon>
        <taxon>Bacillales</taxon>
        <taxon>Paenibacillaceae</taxon>
        <taxon>Paenibacillus</taxon>
    </lineage>
</organism>
<name>A0ABR8T702_9BACL</name>
<feature type="signal peptide" evidence="1">
    <location>
        <begin position="1"/>
        <end position="29"/>
    </location>
</feature>
<keyword evidence="1" id="KW-0732">Signal</keyword>
<keyword evidence="3" id="KW-1185">Reference proteome</keyword>
<dbReference type="Proteomes" id="UP000608071">
    <property type="component" value="Unassembled WGS sequence"/>
</dbReference>
<proteinExistence type="predicted"/>
<evidence type="ECO:0000313" key="3">
    <source>
        <dbReference type="Proteomes" id="UP000608071"/>
    </source>
</evidence>
<dbReference type="RefSeq" id="WP_191805274.1">
    <property type="nucleotide sequence ID" value="NZ_JACSQL010000036.1"/>
</dbReference>
<evidence type="ECO:0000313" key="2">
    <source>
        <dbReference type="EMBL" id="MBD7971389.1"/>
    </source>
</evidence>
<accession>A0ABR8T702</accession>
<dbReference type="EMBL" id="JACSQL010000036">
    <property type="protein sequence ID" value="MBD7971389.1"/>
    <property type="molecule type" value="Genomic_DNA"/>
</dbReference>